<dbReference type="InterPro" id="IPR004330">
    <property type="entry name" value="FAR1_DNA_bnd_dom"/>
</dbReference>
<name>A0A5B7BNE6_DAVIN</name>
<reference evidence="2" key="1">
    <citation type="submission" date="2019-08" db="EMBL/GenBank/DDBJ databases">
        <title>Reference gene set and small RNA set construction with multiple tissues from Davidia involucrata Baill.</title>
        <authorList>
            <person name="Yang H."/>
            <person name="Zhou C."/>
            <person name="Li G."/>
            <person name="Wang J."/>
            <person name="Gao P."/>
            <person name="Wang M."/>
            <person name="Wang R."/>
            <person name="Zhao Y."/>
        </authorList>
    </citation>
    <scope>NUCLEOTIDE SEQUENCE</scope>
    <source>
        <tissue evidence="2">Mixed with DoveR01_LX</tissue>
    </source>
</reference>
<sequence length="121" mass="14039">MELMESQSTFHLHVLEMVRQYPLQKTFNLRPSIKTDCKAKINVIAKEDGRFIINRVYLDHNHALSLERARHFRCNKVTDSHVKKKLELLDLAGVTLSKNFHSLVVEAGGYENLPFGEKEYV</sequence>
<organism evidence="2">
    <name type="scientific">Davidia involucrata</name>
    <name type="common">Dove tree</name>
    <dbReference type="NCBI Taxonomy" id="16924"/>
    <lineage>
        <taxon>Eukaryota</taxon>
        <taxon>Viridiplantae</taxon>
        <taxon>Streptophyta</taxon>
        <taxon>Embryophyta</taxon>
        <taxon>Tracheophyta</taxon>
        <taxon>Spermatophyta</taxon>
        <taxon>Magnoliopsida</taxon>
        <taxon>eudicotyledons</taxon>
        <taxon>Gunneridae</taxon>
        <taxon>Pentapetalae</taxon>
        <taxon>asterids</taxon>
        <taxon>Cornales</taxon>
        <taxon>Nyssaceae</taxon>
        <taxon>Davidia</taxon>
    </lineage>
</organism>
<gene>
    <name evidence="2" type="ORF">Din_039097</name>
</gene>
<dbReference type="EMBL" id="GHES01039097">
    <property type="protein sequence ID" value="MPA69656.1"/>
    <property type="molecule type" value="Transcribed_RNA"/>
</dbReference>
<protein>
    <recommendedName>
        <fullName evidence="1">FAR1 domain-containing protein</fullName>
    </recommendedName>
</protein>
<feature type="domain" description="FAR1" evidence="1">
    <location>
        <begin position="26"/>
        <end position="64"/>
    </location>
</feature>
<proteinExistence type="predicted"/>
<evidence type="ECO:0000259" key="1">
    <source>
        <dbReference type="Pfam" id="PF03101"/>
    </source>
</evidence>
<evidence type="ECO:0000313" key="2">
    <source>
        <dbReference type="EMBL" id="MPA69656.1"/>
    </source>
</evidence>
<dbReference type="AlphaFoldDB" id="A0A5B7BNE6"/>
<accession>A0A5B7BNE6</accession>
<dbReference type="PANTHER" id="PTHR46328:SF35">
    <property type="entry name" value="PROTEIN FAR1-RELATED SEQUENCE 5-LIKE"/>
    <property type="match status" value="1"/>
</dbReference>
<dbReference type="PANTHER" id="PTHR46328">
    <property type="entry name" value="FAR-RED IMPAIRED RESPONSIVE (FAR1) FAMILY PROTEIN-RELATED"/>
    <property type="match status" value="1"/>
</dbReference>
<dbReference type="Pfam" id="PF03101">
    <property type="entry name" value="FAR1"/>
    <property type="match status" value="1"/>
</dbReference>